<dbReference type="EMBL" id="BAABBF010000001">
    <property type="protein sequence ID" value="GAA3697803.1"/>
    <property type="molecule type" value="Genomic_DNA"/>
</dbReference>
<dbReference type="Pfam" id="PF13472">
    <property type="entry name" value="Lipase_GDSL_2"/>
    <property type="match status" value="1"/>
</dbReference>
<dbReference type="SUPFAM" id="SSF52266">
    <property type="entry name" value="SGNH hydrolase"/>
    <property type="match status" value="1"/>
</dbReference>
<dbReference type="Proteomes" id="UP001500523">
    <property type="component" value="Unassembled WGS sequence"/>
</dbReference>
<evidence type="ECO:0000313" key="2">
    <source>
        <dbReference type="EMBL" id="GAA3697803.1"/>
    </source>
</evidence>
<dbReference type="InterPro" id="IPR051532">
    <property type="entry name" value="Ester_Hydrolysis_Enzymes"/>
</dbReference>
<gene>
    <name evidence="2" type="ORF">GCM10022268_05400</name>
</gene>
<reference evidence="3" key="1">
    <citation type="journal article" date="2019" name="Int. J. Syst. Evol. Microbiol.">
        <title>The Global Catalogue of Microorganisms (GCM) 10K type strain sequencing project: providing services to taxonomists for standard genome sequencing and annotation.</title>
        <authorList>
            <consortium name="The Broad Institute Genomics Platform"/>
            <consortium name="The Broad Institute Genome Sequencing Center for Infectious Disease"/>
            <person name="Wu L."/>
            <person name="Ma J."/>
        </authorList>
    </citation>
    <scope>NUCLEOTIDE SEQUENCE [LARGE SCALE GENOMIC DNA]</scope>
    <source>
        <strain evidence="3">JCM 17498</strain>
    </source>
</reference>
<dbReference type="InterPro" id="IPR036514">
    <property type="entry name" value="SGNH_hydro_sf"/>
</dbReference>
<organism evidence="2 3">
    <name type="scientific">Sphingomonas cynarae</name>
    <dbReference type="NCBI Taxonomy" id="930197"/>
    <lineage>
        <taxon>Bacteria</taxon>
        <taxon>Pseudomonadati</taxon>
        <taxon>Pseudomonadota</taxon>
        <taxon>Alphaproteobacteria</taxon>
        <taxon>Sphingomonadales</taxon>
        <taxon>Sphingomonadaceae</taxon>
        <taxon>Sphingomonas</taxon>
    </lineage>
</organism>
<name>A0ABP7D106_9SPHN</name>
<dbReference type="RefSeq" id="WP_344691819.1">
    <property type="nucleotide sequence ID" value="NZ_BAABBF010000001.1"/>
</dbReference>
<keyword evidence="3" id="KW-1185">Reference proteome</keyword>
<protein>
    <submittedName>
        <fullName evidence="2">Arylesterase</fullName>
    </submittedName>
</protein>
<feature type="domain" description="SGNH hydrolase-type esterase" evidence="1">
    <location>
        <begin position="9"/>
        <end position="168"/>
    </location>
</feature>
<proteinExistence type="predicted"/>
<evidence type="ECO:0000259" key="1">
    <source>
        <dbReference type="Pfam" id="PF13472"/>
    </source>
</evidence>
<accession>A0ABP7D106</accession>
<dbReference type="PANTHER" id="PTHR30383">
    <property type="entry name" value="THIOESTERASE 1/PROTEASE 1/LYSOPHOSPHOLIPASE L1"/>
    <property type="match status" value="1"/>
</dbReference>
<dbReference type="PANTHER" id="PTHR30383:SF24">
    <property type="entry name" value="THIOESTERASE 1_PROTEASE 1_LYSOPHOSPHOLIPASE L1"/>
    <property type="match status" value="1"/>
</dbReference>
<dbReference type="InterPro" id="IPR013830">
    <property type="entry name" value="SGNH_hydro"/>
</dbReference>
<evidence type="ECO:0000313" key="3">
    <source>
        <dbReference type="Proteomes" id="UP001500523"/>
    </source>
</evidence>
<dbReference type="Gene3D" id="3.40.50.1110">
    <property type="entry name" value="SGNH hydrolase"/>
    <property type="match status" value="1"/>
</dbReference>
<comment type="caution">
    <text evidence="2">The sequence shown here is derived from an EMBL/GenBank/DDBJ whole genome shotgun (WGS) entry which is preliminary data.</text>
</comment>
<sequence>MPPYPLILAIGDSLVAGYGLATTDGFAMQLERRLRTVHPAATIINAGRSGDTTADVLHRLPSVMSRLTSPPDLAIVQVGPNDVLRQVPPATTRAGLDAILVELGRCGIPVLLTRVAPPPILHDRARHHLGIHEELATRHGATCRDFFPAGILGRTDMVLADRIHPNAAAIHLVVDAMLPTVLRMLGEG</sequence>